<evidence type="ECO:0000313" key="4">
    <source>
        <dbReference type="EMBL" id="SMY30450.1"/>
    </source>
</evidence>
<feature type="compositionally biased region" description="Basic and acidic residues" evidence="2">
    <location>
        <begin position="534"/>
        <end position="563"/>
    </location>
</feature>
<evidence type="ECO:0000313" key="5">
    <source>
        <dbReference type="Proteomes" id="UP000215453"/>
    </source>
</evidence>
<accession>A0A1Y6M3U6</accession>
<dbReference type="Gene3D" id="1.10.10.60">
    <property type="entry name" value="Homeodomain-like"/>
    <property type="match status" value="1"/>
</dbReference>
<dbReference type="GO" id="GO:0008233">
    <property type="term" value="F:peptidase activity"/>
    <property type="evidence" value="ECO:0007669"/>
    <property type="project" value="UniProtKB-KW"/>
</dbReference>
<dbReference type="InterPro" id="IPR054722">
    <property type="entry name" value="PolX-like_BBD"/>
</dbReference>
<dbReference type="AlphaFoldDB" id="A0A1Y6M3U6"/>
<dbReference type="InterPro" id="IPR039537">
    <property type="entry name" value="Retrotran_Ty1/copia-like"/>
</dbReference>
<reference evidence="4 5" key="1">
    <citation type="submission" date="2016-10" db="EMBL/GenBank/DDBJ databases">
        <authorList>
            <person name="Varghese N."/>
        </authorList>
    </citation>
    <scope>NUCLEOTIDE SEQUENCE [LARGE SCALE GENOMIC DNA]</scope>
</reference>
<dbReference type="SUPFAM" id="SSF46689">
    <property type="entry name" value="Homeodomain-like"/>
    <property type="match status" value="1"/>
</dbReference>
<dbReference type="InterPro" id="IPR036397">
    <property type="entry name" value="RNaseH_sf"/>
</dbReference>
<feature type="compositionally biased region" description="Basic and acidic residues" evidence="2">
    <location>
        <begin position="364"/>
        <end position="373"/>
    </location>
</feature>
<evidence type="ECO:0000256" key="1">
    <source>
        <dbReference type="ARBA" id="ARBA00022670"/>
    </source>
</evidence>
<feature type="region of interest" description="Disordered" evidence="2">
    <location>
        <begin position="527"/>
        <end position="563"/>
    </location>
</feature>
<dbReference type="PANTHER" id="PTHR42648">
    <property type="entry name" value="TRANSPOSASE, PUTATIVE-RELATED"/>
    <property type="match status" value="1"/>
</dbReference>
<dbReference type="PROSITE" id="PS50090">
    <property type="entry name" value="MYB_LIKE"/>
    <property type="match status" value="1"/>
</dbReference>
<dbReference type="InterPro" id="IPR009057">
    <property type="entry name" value="Homeodomain-like_sf"/>
</dbReference>
<dbReference type="Gene3D" id="3.30.420.10">
    <property type="entry name" value="Ribonuclease H-like superfamily/Ribonuclease H"/>
    <property type="match status" value="1"/>
</dbReference>
<dbReference type="Proteomes" id="UP000215453">
    <property type="component" value="Chromosome 19"/>
</dbReference>
<dbReference type="InterPro" id="IPR012337">
    <property type="entry name" value="RNaseH-like_sf"/>
</dbReference>
<feature type="compositionally biased region" description="Acidic residues" evidence="2">
    <location>
        <begin position="374"/>
        <end position="385"/>
    </location>
</feature>
<proteinExistence type="predicted"/>
<evidence type="ECO:0000256" key="2">
    <source>
        <dbReference type="SAM" id="MobiDB-lite"/>
    </source>
</evidence>
<feature type="compositionally biased region" description="Polar residues" evidence="2">
    <location>
        <begin position="436"/>
        <end position="445"/>
    </location>
</feature>
<dbReference type="PANTHER" id="PTHR42648:SF24">
    <property type="entry name" value="INTEGRASE CATALYTIC DOMAIN-CONTAINING PROTEIN"/>
    <property type="match status" value="1"/>
</dbReference>
<gene>
    <name evidence="4" type="ORF">ZT1A5_G11903</name>
</gene>
<organism evidence="4 5">
    <name type="scientific">Zymoseptoria tritici ST99CH_1A5</name>
    <dbReference type="NCBI Taxonomy" id="1276529"/>
    <lineage>
        <taxon>Eukaryota</taxon>
        <taxon>Fungi</taxon>
        <taxon>Dikarya</taxon>
        <taxon>Ascomycota</taxon>
        <taxon>Pezizomycotina</taxon>
        <taxon>Dothideomycetes</taxon>
        <taxon>Dothideomycetidae</taxon>
        <taxon>Mycosphaerellales</taxon>
        <taxon>Mycosphaerellaceae</taxon>
        <taxon>Zymoseptoria</taxon>
    </lineage>
</organism>
<dbReference type="CDD" id="cd00167">
    <property type="entry name" value="SANT"/>
    <property type="match status" value="1"/>
</dbReference>
<dbReference type="GO" id="GO:0006508">
    <property type="term" value="P:proteolysis"/>
    <property type="evidence" value="ECO:0007669"/>
    <property type="project" value="UniProtKB-KW"/>
</dbReference>
<dbReference type="InterPro" id="IPR001005">
    <property type="entry name" value="SANT/Myb"/>
</dbReference>
<dbReference type="SUPFAM" id="SSF53098">
    <property type="entry name" value="Ribonuclease H-like"/>
    <property type="match status" value="1"/>
</dbReference>
<dbReference type="GO" id="GO:0003676">
    <property type="term" value="F:nucleic acid binding"/>
    <property type="evidence" value="ECO:0007669"/>
    <property type="project" value="InterPro"/>
</dbReference>
<feature type="compositionally biased region" description="Acidic residues" evidence="2">
    <location>
        <begin position="409"/>
        <end position="424"/>
    </location>
</feature>
<dbReference type="EMBL" id="LT882694">
    <property type="protein sequence ID" value="SMY30450.1"/>
    <property type="molecule type" value="Genomic_DNA"/>
</dbReference>
<feature type="region of interest" description="Disordered" evidence="2">
    <location>
        <begin position="362"/>
        <end position="462"/>
    </location>
</feature>
<feature type="domain" description="Myb-like" evidence="3">
    <location>
        <begin position="495"/>
        <end position="544"/>
    </location>
</feature>
<evidence type="ECO:0000259" key="3">
    <source>
        <dbReference type="PROSITE" id="PS50090"/>
    </source>
</evidence>
<sequence length="654" mass="74389">MTIQGGGTVRLQFISEDGKPTTLTLTNVAYAPDLRFNIISLSYLAEEGSYRIRRTTLRTIIEKPAGHKAKEMEVMALPYGVLPPYLIVAEIDFSDPVLVWHRKLGHLGFANLRKLFPQSTGIDLTDAQVKAKLDFICPVCASTKAVNKIPRDPATRRMKKAGDMMHADAWGPYPIPSWDGAFYILALTDDAGRFTWSDRYTCKHELPKVFFRLHKKGITIEPSVSFDHHMNGVAERGFRTDREKASSMMFEANLSSVGQRILSILDVRTQQSLRQVPLPETVALDAFEHAIWLKNRSPTRAMKNKKTSWEFTTGIKPDLSSEHIFGSRVHVNIPPERRRKSLLNLRSWPGYFVGFEKTANHHGVQSDEEHFSNEDSDDQNQEEENHDGSAEREDEPELQKPTQGIADGAEPESEVPTDDIDNNDYEVMSPNRRNSDLSQASSTPSERARHEAASNNDFGTGYDSDPDDLFLVHPATVLMVDKKKKAAAPRNVFTTEEEDQVILDNFKQYPKGMNIPFTNRYEMMKNSLPGRSGETTRRRWQRHLDPDRNGKEIQAKEERDSKRQRFLQHLAESHLKDPDMGLDDRVKTVEESTGDATNRSAIVAGIKHLRAEGIISKNLHQKRTTDHLIVTDLVYHDLRLSQKHDLRKLTYVEL</sequence>
<protein>
    <recommendedName>
        <fullName evidence="3">Myb-like domain-containing protein</fullName>
    </recommendedName>
</protein>
<keyword evidence="1" id="KW-0378">Hydrolase</keyword>
<keyword evidence="1" id="KW-0645">Protease</keyword>
<name>A0A1Y6M3U6_ZYMTR</name>
<dbReference type="Pfam" id="PF22936">
    <property type="entry name" value="Pol_BBD"/>
    <property type="match status" value="1"/>
</dbReference>